<comment type="caution">
    <text evidence="1">The sequence shown here is derived from an EMBL/GenBank/DDBJ whole genome shotgun (WGS) entry which is preliminary data.</text>
</comment>
<protein>
    <submittedName>
        <fullName evidence="1">Uncharacterized protein</fullName>
    </submittedName>
</protein>
<organism evidence="1 2">
    <name type="scientific">Exophiala dermatitidis</name>
    <name type="common">Black yeast-like fungus</name>
    <name type="synonym">Wangiella dermatitidis</name>
    <dbReference type="NCBI Taxonomy" id="5970"/>
    <lineage>
        <taxon>Eukaryota</taxon>
        <taxon>Fungi</taxon>
        <taxon>Dikarya</taxon>
        <taxon>Ascomycota</taxon>
        <taxon>Pezizomycotina</taxon>
        <taxon>Eurotiomycetes</taxon>
        <taxon>Chaetothyriomycetidae</taxon>
        <taxon>Chaetothyriales</taxon>
        <taxon>Herpotrichiellaceae</taxon>
        <taxon>Exophiala</taxon>
    </lineage>
</organism>
<gene>
    <name evidence="1" type="ORF">HRR80_008335</name>
</gene>
<name>A0AAN6IRC9_EXODE</name>
<accession>A0AAN6IRC9</accession>
<dbReference type="EMBL" id="JAJGCB010000023">
    <property type="protein sequence ID" value="KAJ8987705.1"/>
    <property type="molecule type" value="Genomic_DNA"/>
</dbReference>
<sequence>MDVSAVVRQPPSRASIRKCWIRPLNEAFLSVSNPSPIDSPGHTRRREGPWRISRRRLLGLWEIGGGSPLKKSGPWRRWRRRVEGNISNSSSPSECTWTEESAAPMGWQTVFVTVA</sequence>
<dbReference type="Proteomes" id="UP001161757">
    <property type="component" value="Unassembled WGS sequence"/>
</dbReference>
<proteinExistence type="predicted"/>
<evidence type="ECO:0000313" key="1">
    <source>
        <dbReference type="EMBL" id="KAJ8987705.1"/>
    </source>
</evidence>
<dbReference type="AlphaFoldDB" id="A0AAN6IRC9"/>
<reference evidence="1" key="1">
    <citation type="submission" date="2023-01" db="EMBL/GenBank/DDBJ databases">
        <title>Exophiala dermititidis isolated from Cystic Fibrosis Patient.</title>
        <authorList>
            <person name="Kurbessoian T."/>
            <person name="Crocker A."/>
            <person name="Murante D."/>
            <person name="Hogan D.A."/>
            <person name="Stajich J.E."/>
        </authorList>
    </citation>
    <scope>NUCLEOTIDE SEQUENCE</scope>
    <source>
        <strain evidence="1">Ex8</strain>
    </source>
</reference>
<evidence type="ECO:0000313" key="2">
    <source>
        <dbReference type="Proteomes" id="UP001161757"/>
    </source>
</evidence>